<dbReference type="Gene3D" id="3.30.559.30">
    <property type="entry name" value="Nonribosomal peptide synthetase, condensation domain"/>
    <property type="match status" value="2"/>
</dbReference>
<accession>A0A9W8UNR0</accession>
<gene>
    <name evidence="3" type="ORF">LMH87_000340</name>
</gene>
<dbReference type="Proteomes" id="UP001144673">
    <property type="component" value="Chromosome 6"/>
</dbReference>
<dbReference type="PANTHER" id="PTHR42034">
    <property type="entry name" value="CHROMOSOME 7, WHOLE GENOME SHOTGUN SEQUENCE-RELATED"/>
    <property type="match status" value="1"/>
</dbReference>
<evidence type="ECO:0008006" key="5">
    <source>
        <dbReference type="Google" id="ProtNLM"/>
    </source>
</evidence>
<dbReference type="GO" id="GO:0043386">
    <property type="term" value="P:mycotoxin biosynthetic process"/>
    <property type="evidence" value="ECO:0007669"/>
    <property type="project" value="InterPro"/>
</dbReference>
<dbReference type="GO" id="GO:0016407">
    <property type="term" value="F:acetyltransferase activity"/>
    <property type="evidence" value="ECO:0007669"/>
    <property type="project" value="InterPro"/>
</dbReference>
<reference evidence="3" key="1">
    <citation type="journal article" date="2023" name="Access Microbiol">
        <title>De-novo genome assembly for Akanthomyces muscarius, a biocontrol agent of insect agricultural pests.</title>
        <authorList>
            <person name="Erdos Z."/>
            <person name="Studholme D.J."/>
            <person name="Raymond B."/>
            <person name="Sharma M."/>
        </authorList>
    </citation>
    <scope>NUCLEOTIDE SEQUENCE</scope>
    <source>
        <strain evidence="3">Ve6</strain>
    </source>
</reference>
<dbReference type="EMBL" id="JAJHUN010000007">
    <property type="protein sequence ID" value="KAJ4155075.1"/>
    <property type="molecule type" value="Genomic_DNA"/>
</dbReference>
<dbReference type="AlphaFoldDB" id="A0A9W8UNR0"/>
<comment type="caution">
    <text evidence="3">The sequence shown here is derived from an EMBL/GenBank/DDBJ whole genome shotgun (WGS) entry which is preliminary data.</text>
</comment>
<dbReference type="KEGG" id="amus:LMH87_000340"/>
<dbReference type="Pfam" id="PF07428">
    <property type="entry name" value="Tri3"/>
    <property type="match status" value="2"/>
</dbReference>
<dbReference type="InterPro" id="IPR009992">
    <property type="entry name" value="Tri3/Sat12/Sat16/Mac1"/>
</dbReference>
<evidence type="ECO:0000313" key="3">
    <source>
        <dbReference type="EMBL" id="KAJ4155075.1"/>
    </source>
</evidence>
<comment type="similarity">
    <text evidence="1">Belongs to the trichothecene O-acetyltransferase family.</text>
</comment>
<dbReference type="InterPro" id="IPR023213">
    <property type="entry name" value="CAT-like_dom_sf"/>
</dbReference>
<name>A0A9W8UNR0_AKAMU</name>
<evidence type="ECO:0000256" key="1">
    <source>
        <dbReference type="ARBA" id="ARBA00006439"/>
    </source>
</evidence>
<evidence type="ECO:0000256" key="2">
    <source>
        <dbReference type="ARBA" id="ARBA00022679"/>
    </source>
</evidence>
<organism evidence="3 4">
    <name type="scientific">Akanthomyces muscarius</name>
    <name type="common">Entomopathogenic fungus</name>
    <name type="synonym">Lecanicillium muscarium</name>
    <dbReference type="NCBI Taxonomy" id="2231603"/>
    <lineage>
        <taxon>Eukaryota</taxon>
        <taxon>Fungi</taxon>
        <taxon>Dikarya</taxon>
        <taxon>Ascomycota</taxon>
        <taxon>Pezizomycotina</taxon>
        <taxon>Sordariomycetes</taxon>
        <taxon>Hypocreomycetidae</taxon>
        <taxon>Hypocreales</taxon>
        <taxon>Cordycipitaceae</taxon>
        <taxon>Akanthomyces</taxon>
    </lineage>
</organism>
<dbReference type="RefSeq" id="XP_056055199.1">
    <property type="nucleotide sequence ID" value="XM_056198230.1"/>
</dbReference>
<protein>
    <recommendedName>
        <fullName evidence="5">15-O-acetyltransferase Tri3</fullName>
    </recommendedName>
</protein>
<dbReference type="PANTHER" id="PTHR42034:SF1">
    <property type="entry name" value="CONDENSATION DOMAIN-CONTAINING PROTEIN"/>
    <property type="match status" value="1"/>
</dbReference>
<evidence type="ECO:0000313" key="4">
    <source>
        <dbReference type="Proteomes" id="UP001144673"/>
    </source>
</evidence>
<keyword evidence="4" id="KW-1185">Reference proteome</keyword>
<proteinExistence type="inferred from homology"/>
<dbReference type="Gene3D" id="3.30.559.10">
    <property type="entry name" value="Chloramphenicol acetyltransferase-like domain"/>
    <property type="match status" value="1"/>
</dbReference>
<dbReference type="GeneID" id="80887499"/>
<keyword evidence="2" id="KW-0808">Transferase</keyword>
<sequence>MSLPELPRLDASQFRWHPAPGSSRTLQRLANGTEAWVGIKDENAKGQYDTYLNTSLRVQESGALSLSTLRDALVLALVQVRFAHPDIACDAVWGQDASPSKPHLQYTPPESTEAALAWARSRVAITAGGYDGLQLQLDLSRQRRSRAPKSAPSFSITLLSNESDRERRLLAGAKVDMLIRFNHIFWDAMSSRDFTGQILRCAAKHLQKNAAQTLPSLEWGTEIARLATPLLDACAVDVDTLGADFEAARGEFIDALLRSGASWGLPVTNSTGDARSEWFTFSKEQTKKMIQAVKTRLGQQATRLVRAPPLEHRFGSCQAGAVVEFKDLASWAPATDHPGSVQEALGKLSRHVKDSYDYWLRNQFQLPLGISKDNFLSAFLSSSPMPFTGSSIPIFVTDGLVDNYVPGHVATPDGEQLLDVESCVFGVDTYMSDILIRMESWKGATVLSVCYNDGCLQAETAREFLGRVAQFMLAFIQEEHP</sequence>